<evidence type="ECO:0000313" key="8">
    <source>
        <dbReference type="EMBL" id="GMN46425.1"/>
    </source>
</evidence>
<reference evidence="8" key="1">
    <citation type="submission" date="2023-07" db="EMBL/GenBank/DDBJ databases">
        <title>draft genome sequence of fig (Ficus carica).</title>
        <authorList>
            <person name="Takahashi T."/>
            <person name="Nishimura K."/>
        </authorList>
    </citation>
    <scope>NUCLEOTIDE SEQUENCE</scope>
</reference>
<feature type="domain" description="HMA" evidence="7">
    <location>
        <begin position="15"/>
        <end position="78"/>
    </location>
</feature>
<feature type="compositionally biased region" description="Basic and acidic residues" evidence="6">
    <location>
        <begin position="97"/>
        <end position="106"/>
    </location>
</feature>
<gene>
    <name evidence="8" type="ORF">TIFTF001_015614</name>
</gene>
<keyword evidence="9" id="KW-1185">Reference proteome</keyword>
<keyword evidence="3" id="KW-0449">Lipoprotein</keyword>
<dbReference type="PANTHER" id="PTHR45868">
    <property type="entry name" value="HEAVY METAL-ASSOCIATED ISOPRENYLATED PLANT PROTEIN 33-RELATED"/>
    <property type="match status" value="1"/>
</dbReference>
<dbReference type="InterPro" id="IPR036163">
    <property type="entry name" value="HMA_dom_sf"/>
</dbReference>
<feature type="compositionally biased region" description="Basic and acidic residues" evidence="6">
    <location>
        <begin position="141"/>
        <end position="162"/>
    </location>
</feature>
<dbReference type="GO" id="GO:0046872">
    <property type="term" value="F:metal ion binding"/>
    <property type="evidence" value="ECO:0007669"/>
    <property type="project" value="UniProtKB-KW"/>
</dbReference>
<keyword evidence="4" id="KW-0636">Prenylation</keyword>
<dbReference type="CDD" id="cd00371">
    <property type="entry name" value="HMA"/>
    <property type="match status" value="1"/>
</dbReference>
<sequence length="312" mass="34395">MASMSAEESQEPLKYQTWVLKVSIHCEGCKRKVKKVLQRIDGVYTTTIDSQQQRVTVTANVDVQILIKRLIKMGKHAEIWQENLEGKEKIFMNGKSKNKEKEKDPEIMENSTTNPSTKKEAKISSTTTSDHLRNTSSGSSETEKLSKTEESQRSKEEGKSPEESPAGEDSVGKEAECGGERRGGGSKKKKRKGQKGNNRSSNGGLGKGNYGTPACTRSETNDQGQSQSGGSVNLSHTSRYFYPYPQGYYPHLVYASINNAPHPSKTPGSFWCIPSPPYTCANGHQEIYGLQAMSLGSFEIFSDENANGCFIM</sequence>
<comment type="caution">
    <text evidence="8">The sequence shown here is derived from an EMBL/GenBank/DDBJ whole genome shotgun (WGS) entry which is preliminary data.</text>
</comment>
<organism evidence="8 9">
    <name type="scientific">Ficus carica</name>
    <name type="common">Common fig</name>
    <dbReference type="NCBI Taxonomy" id="3494"/>
    <lineage>
        <taxon>Eukaryota</taxon>
        <taxon>Viridiplantae</taxon>
        <taxon>Streptophyta</taxon>
        <taxon>Embryophyta</taxon>
        <taxon>Tracheophyta</taxon>
        <taxon>Spermatophyta</taxon>
        <taxon>Magnoliopsida</taxon>
        <taxon>eudicotyledons</taxon>
        <taxon>Gunneridae</taxon>
        <taxon>Pentapetalae</taxon>
        <taxon>rosids</taxon>
        <taxon>fabids</taxon>
        <taxon>Rosales</taxon>
        <taxon>Moraceae</taxon>
        <taxon>Ficeae</taxon>
        <taxon>Ficus</taxon>
    </lineage>
</organism>
<dbReference type="Proteomes" id="UP001187192">
    <property type="component" value="Unassembled WGS sequence"/>
</dbReference>
<feature type="compositionally biased region" description="Basic residues" evidence="6">
    <location>
        <begin position="184"/>
        <end position="194"/>
    </location>
</feature>
<evidence type="ECO:0000256" key="3">
    <source>
        <dbReference type="ARBA" id="ARBA00023288"/>
    </source>
</evidence>
<dbReference type="Gene3D" id="3.30.70.100">
    <property type="match status" value="1"/>
</dbReference>
<accession>A0AA88A7I9</accession>
<evidence type="ECO:0000256" key="1">
    <source>
        <dbReference type="ARBA" id="ARBA00022481"/>
    </source>
</evidence>
<name>A0AA88A7I9_FICCA</name>
<keyword evidence="2" id="KW-0479">Metal-binding</keyword>
<feature type="compositionally biased region" description="Basic and acidic residues" evidence="6">
    <location>
        <begin position="170"/>
        <end position="183"/>
    </location>
</feature>
<dbReference type="EMBL" id="BTGU01000023">
    <property type="protein sequence ID" value="GMN46425.1"/>
    <property type="molecule type" value="Genomic_DNA"/>
</dbReference>
<dbReference type="PROSITE" id="PS50846">
    <property type="entry name" value="HMA_2"/>
    <property type="match status" value="1"/>
</dbReference>
<evidence type="ECO:0000313" key="9">
    <source>
        <dbReference type="Proteomes" id="UP001187192"/>
    </source>
</evidence>
<feature type="region of interest" description="Disordered" evidence="6">
    <location>
        <begin position="91"/>
        <end position="233"/>
    </location>
</feature>
<dbReference type="FunFam" id="3.30.70.100:FF:000008">
    <property type="entry name" value="Copper transport protein ATOX1"/>
    <property type="match status" value="1"/>
</dbReference>
<proteinExistence type="inferred from homology"/>
<evidence type="ECO:0000256" key="4">
    <source>
        <dbReference type="ARBA" id="ARBA00023289"/>
    </source>
</evidence>
<evidence type="ECO:0000256" key="2">
    <source>
        <dbReference type="ARBA" id="ARBA00022723"/>
    </source>
</evidence>
<evidence type="ECO:0000256" key="6">
    <source>
        <dbReference type="SAM" id="MobiDB-lite"/>
    </source>
</evidence>
<dbReference type="SUPFAM" id="SSF55008">
    <property type="entry name" value="HMA, heavy metal-associated domain"/>
    <property type="match status" value="1"/>
</dbReference>
<dbReference type="InterPro" id="IPR006121">
    <property type="entry name" value="HMA_dom"/>
</dbReference>
<dbReference type="Pfam" id="PF00403">
    <property type="entry name" value="HMA"/>
    <property type="match status" value="1"/>
</dbReference>
<dbReference type="AlphaFoldDB" id="A0AA88A7I9"/>
<protein>
    <recommendedName>
        <fullName evidence="7">HMA domain-containing protein</fullName>
    </recommendedName>
</protein>
<evidence type="ECO:0000256" key="5">
    <source>
        <dbReference type="ARBA" id="ARBA00024045"/>
    </source>
</evidence>
<dbReference type="PANTHER" id="PTHR45868:SF86">
    <property type="entry name" value="HMA DOMAIN-CONTAINING PROTEIN"/>
    <property type="match status" value="1"/>
</dbReference>
<comment type="similarity">
    <text evidence="5">Belongs to the HIPP family.</text>
</comment>
<feature type="compositionally biased region" description="Polar residues" evidence="6">
    <location>
        <begin position="215"/>
        <end position="233"/>
    </location>
</feature>
<evidence type="ECO:0000259" key="7">
    <source>
        <dbReference type="PROSITE" id="PS50846"/>
    </source>
</evidence>
<keyword evidence="1" id="KW-0488">Methylation</keyword>